<feature type="compositionally biased region" description="Basic and acidic residues" evidence="1">
    <location>
        <begin position="76"/>
        <end position="93"/>
    </location>
</feature>
<gene>
    <name evidence="3" type="ORF">AACH11_12080</name>
</gene>
<evidence type="ECO:0000256" key="2">
    <source>
        <dbReference type="SAM" id="Phobius"/>
    </source>
</evidence>
<evidence type="ECO:0000313" key="4">
    <source>
        <dbReference type="Proteomes" id="UP001368500"/>
    </source>
</evidence>
<proteinExistence type="predicted"/>
<comment type="caution">
    <text evidence="3">The sequence shown here is derived from an EMBL/GenBank/DDBJ whole genome shotgun (WGS) entry which is preliminary data.</text>
</comment>
<name>A0ABU9BCG3_9BURK</name>
<accession>A0ABU9BCG3</accession>
<evidence type="ECO:0008006" key="5">
    <source>
        <dbReference type="Google" id="ProtNLM"/>
    </source>
</evidence>
<dbReference type="EMBL" id="JBBUTF010000009">
    <property type="protein sequence ID" value="MEK8026700.1"/>
    <property type="molecule type" value="Genomic_DNA"/>
</dbReference>
<dbReference type="RefSeq" id="WP_341374482.1">
    <property type="nucleotide sequence ID" value="NZ_JBBUTF010000009.1"/>
</dbReference>
<keyword evidence="2" id="KW-1133">Transmembrane helix</keyword>
<dbReference type="Proteomes" id="UP001368500">
    <property type="component" value="Unassembled WGS sequence"/>
</dbReference>
<sequence length="137" mass="14440">MNEIHPRTIAETVDGMAPKADRMAANMAAKAEGAIDAAKGAADDALDSLKSQVGDLRRNVPDNLARAASQVDELIKRGMDKARDTQAAVRERASQAGEQTRGYIRDEPMKSVLIAAAAGATLAAVISWLGRSRGSKP</sequence>
<reference evidence="3 4" key="1">
    <citation type="submission" date="2024-04" db="EMBL/GenBank/DDBJ databases">
        <title>Novel species of the genus Ideonella isolated from streams.</title>
        <authorList>
            <person name="Lu H."/>
        </authorList>
    </citation>
    <scope>NUCLEOTIDE SEQUENCE [LARGE SCALE GENOMIC DNA]</scope>
    <source>
        <strain evidence="3 4">BYS139W</strain>
    </source>
</reference>
<keyword evidence="2" id="KW-0812">Transmembrane</keyword>
<protein>
    <recommendedName>
        <fullName evidence="5">DUF883 domain-containing protein</fullName>
    </recommendedName>
</protein>
<evidence type="ECO:0000256" key="1">
    <source>
        <dbReference type="SAM" id="MobiDB-lite"/>
    </source>
</evidence>
<keyword evidence="2" id="KW-0472">Membrane</keyword>
<organism evidence="3 4">
    <name type="scientific">Pseudaquabacterium rugosum</name>
    <dbReference type="NCBI Taxonomy" id="2984194"/>
    <lineage>
        <taxon>Bacteria</taxon>
        <taxon>Pseudomonadati</taxon>
        <taxon>Pseudomonadota</taxon>
        <taxon>Betaproteobacteria</taxon>
        <taxon>Burkholderiales</taxon>
        <taxon>Sphaerotilaceae</taxon>
        <taxon>Pseudaquabacterium</taxon>
    </lineage>
</organism>
<keyword evidence="4" id="KW-1185">Reference proteome</keyword>
<evidence type="ECO:0000313" key="3">
    <source>
        <dbReference type="EMBL" id="MEK8026700.1"/>
    </source>
</evidence>
<feature type="region of interest" description="Disordered" evidence="1">
    <location>
        <begin position="76"/>
        <end position="102"/>
    </location>
</feature>
<feature type="transmembrane region" description="Helical" evidence="2">
    <location>
        <begin position="111"/>
        <end position="130"/>
    </location>
</feature>